<dbReference type="EMBL" id="NMUH01000524">
    <property type="protein sequence ID" value="MQL80777.1"/>
    <property type="molecule type" value="Genomic_DNA"/>
</dbReference>
<keyword evidence="2" id="KW-1185">Reference proteome</keyword>
<evidence type="ECO:0000313" key="1">
    <source>
        <dbReference type="EMBL" id="MQL80777.1"/>
    </source>
</evidence>
<name>A0A843UF05_COLES</name>
<dbReference type="Proteomes" id="UP000652761">
    <property type="component" value="Unassembled WGS sequence"/>
</dbReference>
<comment type="caution">
    <text evidence="1">The sequence shown here is derived from an EMBL/GenBank/DDBJ whole genome shotgun (WGS) entry which is preliminary data.</text>
</comment>
<dbReference type="PANTHER" id="PTHR35488">
    <property type="entry name" value="OS05G0358900 PROTEIN-RELATED"/>
    <property type="match status" value="1"/>
</dbReference>
<gene>
    <name evidence="1" type="ORF">Taro_013226</name>
</gene>
<dbReference type="OrthoDB" id="1913474at2759"/>
<reference evidence="1" key="1">
    <citation type="submission" date="2017-07" db="EMBL/GenBank/DDBJ databases">
        <title>Taro Niue Genome Assembly and Annotation.</title>
        <authorList>
            <person name="Atibalentja N."/>
            <person name="Keating K."/>
            <person name="Fields C.J."/>
        </authorList>
    </citation>
    <scope>NUCLEOTIDE SEQUENCE</scope>
    <source>
        <strain evidence="1">Niue_2</strain>
        <tissue evidence="1">Leaf</tissue>
    </source>
</reference>
<dbReference type="PANTHER" id="PTHR35488:SF2">
    <property type="entry name" value="OS05G0358900 PROTEIN"/>
    <property type="match status" value="1"/>
</dbReference>
<dbReference type="AlphaFoldDB" id="A0A843UF05"/>
<evidence type="ECO:0000313" key="2">
    <source>
        <dbReference type="Proteomes" id="UP000652761"/>
    </source>
</evidence>
<sequence length="206" mass="22469">MLSEDYSTEAEAEAEHDYGFDPQIDYYQALNEARRQHGKREAARPLDAFRFKLQKPICKDDSRRGAKGKKRVGSSRWWRNALLFWKRRGGGDRGGSQAVQHRATAVPVPAPATCSPAYPCYYGYPYQGAASPLYMADSGDAEGWMPCRRSGGGGEGTCLGSLRLTGSGEVKMPYLCLRDLAAMDASPSPSSAAAYPSPGMPIYLVT</sequence>
<organism evidence="1 2">
    <name type="scientific">Colocasia esculenta</name>
    <name type="common">Wild taro</name>
    <name type="synonym">Arum esculentum</name>
    <dbReference type="NCBI Taxonomy" id="4460"/>
    <lineage>
        <taxon>Eukaryota</taxon>
        <taxon>Viridiplantae</taxon>
        <taxon>Streptophyta</taxon>
        <taxon>Embryophyta</taxon>
        <taxon>Tracheophyta</taxon>
        <taxon>Spermatophyta</taxon>
        <taxon>Magnoliopsida</taxon>
        <taxon>Liliopsida</taxon>
        <taxon>Araceae</taxon>
        <taxon>Aroideae</taxon>
        <taxon>Colocasieae</taxon>
        <taxon>Colocasia</taxon>
    </lineage>
</organism>
<protein>
    <submittedName>
        <fullName evidence="1">Uncharacterized protein</fullName>
    </submittedName>
</protein>
<accession>A0A843UF05</accession>
<proteinExistence type="predicted"/>